<evidence type="ECO:0000313" key="3">
    <source>
        <dbReference type="Proteomes" id="UP000190423"/>
    </source>
</evidence>
<dbReference type="Gene3D" id="3.40.190.10">
    <property type="entry name" value="Periplasmic binding protein-like II"/>
    <property type="match status" value="2"/>
</dbReference>
<reference evidence="2 3" key="1">
    <citation type="submission" date="2017-02" db="EMBL/GenBank/DDBJ databases">
        <authorList>
            <person name="Peterson S.W."/>
        </authorList>
    </citation>
    <scope>NUCLEOTIDE SEQUENCE [LARGE SCALE GENOMIC DNA]</scope>
    <source>
        <strain evidence="2 3">ATCC BAA-908</strain>
    </source>
</reference>
<evidence type="ECO:0000256" key="1">
    <source>
        <dbReference type="ARBA" id="ARBA00022729"/>
    </source>
</evidence>
<dbReference type="PROSITE" id="PS51257">
    <property type="entry name" value="PROKAR_LIPOPROTEIN"/>
    <property type="match status" value="1"/>
</dbReference>
<sequence length="326" mass="35555">MKKIISVLISAAVLLSFGGCRKNGSTAEKQVIIYSNADDEAVVSIKKALDENGFEGKYILQSFGTSELGGKLFAEGADIEADLITMSSFYIESAQKTNKMFRDLEFETACTTAHPSFYTPMLAIQGAVIVNTKMLADGELSYPKSIKDIGNPEYKNNISVVDLQGSTTAWLMVQALIESYGEAGAKEALKAIYENAGPHLELSGSGPIKKVRAGEVAVGFGLRHQAVRDKKAGLPIDFIDPTEGNYNLTESVAVINKAKKYNPLAMEMAQTIIEKGRENIIKDYPVVLYEGETVDKENQASNSRTYSEPLTTELLKEHIQLSESCK</sequence>
<organism evidence="2 3">
    <name type="scientific">Treponema porcinum</name>
    <dbReference type="NCBI Taxonomy" id="261392"/>
    <lineage>
        <taxon>Bacteria</taxon>
        <taxon>Pseudomonadati</taxon>
        <taxon>Spirochaetota</taxon>
        <taxon>Spirochaetia</taxon>
        <taxon>Spirochaetales</taxon>
        <taxon>Treponemataceae</taxon>
        <taxon>Treponema</taxon>
    </lineage>
</organism>
<dbReference type="GO" id="GO:0015888">
    <property type="term" value="P:thiamine transport"/>
    <property type="evidence" value="ECO:0007669"/>
    <property type="project" value="TreeGrafter"/>
</dbReference>
<accession>A0A1T4M498</accession>
<dbReference type="GO" id="GO:0030288">
    <property type="term" value="C:outer membrane-bounded periplasmic space"/>
    <property type="evidence" value="ECO:0007669"/>
    <property type="project" value="TreeGrafter"/>
</dbReference>
<dbReference type="GO" id="GO:0030975">
    <property type="term" value="F:thiamine binding"/>
    <property type="evidence" value="ECO:0007669"/>
    <property type="project" value="TreeGrafter"/>
</dbReference>
<protein>
    <submittedName>
        <fullName evidence="2">Iron(III) transport system substrate-binding protein</fullName>
    </submittedName>
</protein>
<proteinExistence type="predicted"/>
<dbReference type="OrthoDB" id="305758at2"/>
<dbReference type="GO" id="GO:0030976">
    <property type="term" value="F:thiamine pyrophosphate binding"/>
    <property type="evidence" value="ECO:0007669"/>
    <property type="project" value="TreeGrafter"/>
</dbReference>
<dbReference type="Pfam" id="PF13343">
    <property type="entry name" value="SBP_bac_6"/>
    <property type="match status" value="1"/>
</dbReference>
<name>A0A1T4M498_TREPO</name>
<keyword evidence="3" id="KW-1185">Reference proteome</keyword>
<dbReference type="AlphaFoldDB" id="A0A1T4M498"/>
<dbReference type="GeneID" id="78317114"/>
<gene>
    <name evidence="2" type="ORF">SAMN02745149_01833</name>
</gene>
<dbReference type="SUPFAM" id="SSF53850">
    <property type="entry name" value="Periplasmic binding protein-like II"/>
    <property type="match status" value="1"/>
</dbReference>
<dbReference type="PANTHER" id="PTHR30006:SF2">
    <property type="entry name" value="ABC TRANSPORTER SUBSTRATE-BINDING PROTEIN"/>
    <property type="match status" value="1"/>
</dbReference>
<dbReference type="RefSeq" id="WP_078933736.1">
    <property type="nucleotide sequence ID" value="NZ_FUWG01000014.1"/>
</dbReference>
<evidence type="ECO:0000313" key="2">
    <source>
        <dbReference type="EMBL" id="SJZ61741.1"/>
    </source>
</evidence>
<dbReference type="PANTHER" id="PTHR30006">
    <property type="entry name" value="THIAMINE-BINDING PERIPLASMIC PROTEIN-RELATED"/>
    <property type="match status" value="1"/>
</dbReference>
<dbReference type="Proteomes" id="UP000190423">
    <property type="component" value="Unassembled WGS sequence"/>
</dbReference>
<dbReference type="EMBL" id="FUWG01000014">
    <property type="protein sequence ID" value="SJZ61741.1"/>
    <property type="molecule type" value="Genomic_DNA"/>
</dbReference>
<keyword evidence="1" id="KW-0732">Signal</keyword>
<dbReference type="STRING" id="261392.SAMN02745149_01833"/>